<evidence type="ECO:0000313" key="3">
    <source>
        <dbReference type="Proteomes" id="UP001501496"/>
    </source>
</evidence>
<name>A0ABP8C1E9_9FLAO</name>
<keyword evidence="3" id="KW-1185">Reference proteome</keyword>
<comment type="caution">
    <text evidence="2">The sequence shown here is derived from an EMBL/GenBank/DDBJ whole genome shotgun (WGS) entry which is preliminary data.</text>
</comment>
<dbReference type="Proteomes" id="UP001501496">
    <property type="component" value="Unassembled WGS sequence"/>
</dbReference>
<dbReference type="RefSeq" id="WP_344786490.1">
    <property type="nucleotide sequence ID" value="NZ_BAABCA010000001.1"/>
</dbReference>
<evidence type="ECO:0000313" key="2">
    <source>
        <dbReference type="EMBL" id="GAA4231794.1"/>
    </source>
</evidence>
<keyword evidence="1" id="KW-1133">Transmembrane helix</keyword>
<sequence length="81" mass="9505">MFNYICFTYIKNFFLLPQSQIVSILTVVVIFFSILLILGIRKSYKLKKENDRLNEISLLEEEEGEKAYKDFTDGHMYGGNN</sequence>
<dbReference type="EMBL" id="BAABCA010000001">
    <property type="protein sequence ID" value="GAA4231794.1"/>
    <property type="molecule type" value="Genomic_DNA"/>
</dbReference>
<proteinExistence type="predicted"/>
<feature type="transmembrane region" description="Helical" evidence="1">
    <location>
        <begin position="20"/>
        <end position="40"/>
    </location>
</feature>
<gene>
    <name evidence="2" type="ORF">GCM10022291_05000</name>
</gene>
<accession>A0ABP8C1E9</accession>
<keyword evidence="1" id="KW-0472">Membrane</keyword>
<organism evidence="2 3">
    <name type="scientific">Postechiella marina</name>
    <dbReference type="NCBI Taxonomy" id="943941"/>
    <lineage>
        <taxon>Bacteria</taxon>
        <taxon>Pseudomonadati</taxon>
        <taxon>Bacteroidota</taxon>
        <taxon>Flavobacteriia</taxon>
        <taxon>Flavobacteriales</taxon>
        <taxon>Flavobacteriaceae</taxon>
        <taxon>Postechiella</taxon>
    </lineage>
</organism>
<keyword evidence="1" id="KW-0812">Transmembrane</keyword>
<reference evidence="3" key="1">
    <citation type="journal article" date="2019" name="Int. J. Syst. Evol. Microbiol.">
        <title>The Global Catalogue of Microorganisms (GCM) 10K type strain sequencing project: providing services to taxonomists for standard genome sequencing and annotation.</title>
        <authorList>
            <consortium name="The Broad Institute Genomics Platform"/>
            <consortium name="The Broad Institute Genome Sequencing Center for Infectious Disease"/>
            <person name="Wu L."/>
            <person name="Ma J."/>
        </authorList>
    </citation>
    <scope>NUCLEOTIDE SEQUENCE [LARGE SCALE GENOMIC DNA]</scope>
    <source>
        <strain evidence="3">JCM 17630</strain>
    </source>
</reference>
<protein>
    <submittedName>
        <fullName evidence="2">Uncharacterized protein</fullName>
    </submittedName>
</protein>
<evidence type="ECO:0000256" key="1">
    <source>
        <dbReference type="SAM" id="Phobius"/>
    </source>
</evidence>